<name>A0A7X1G9C5_9PSED</name>
<dbReference type="RefSeq" id="WP_185817813.1">
    <property type="nucleotide sequence ID" value="NZ_JACMYG010000001.1"/>
</dbReference>
<sequence>MSPRSCFRGRDRQRGAIGLVAAMTLGLALLFALLVVDSGRLYLEQRKLQRVADSAALEAVSRRGNCLPGLTAATYAGQSAVRNAFVVGPSSTLTTTCGVLVTAASNLRTFAVDASQSAAIRVVATQVVPTSAVSALQGLFGGTAVSINTPLTATAVAASPKPTLAQLSIRSTLLSVDTARSNILNPLFSSLLGGNVNLTAVGWDGLVKTDINLLKFMDQLAIELGVTAGDYTALLQQQGTVTQFIQAAIKVAPINGATADVKAALASLQVGAINAPPIKLGDILQLQTGTTAAGLDAAVQLFQLVQAFVQLANKNSAATAVLPVNVLGLLGMKTTLKVIQPPQFSAVGDPELAKVSPEFGVNRIYVSTAQVRALVAVDLSLINAVLQLVNSLLSAVVATINTLLAPGCLLGGSCTQTDLQILPAGLNLDVGLEAGVGSSYVTDYACNLPTRKSLTATTEVTALKLKVGRIDPTSWFSSASSPVPTPITLYDVGSLACQGHLLAPMTCGARTRFAGGGAEIMIDSSVVGSKESNYVYDNPKDVNVAPMPLHSVSVSNVVGSLSGTLGGVKLKSYPVTLSSGLLGLVLGTLLSTLTQVFDLLTVAINGLLSPLVDPLLNSLLFNLGIDVNKVDVGFNLTCGQKGKAYLVI</sequence>
<dbReference type="AlphaFoldDB" id="A0A7X1G9C5"/>
<organism evidence="2 3">
    <name type="scientific">Pseudomonas kielensis</name>
    <dbReference type="NCBI Taxonomy" id="2762577"/>
    <lineage>
        <taxon>Bacteria</taxon>
        <taxon>Pseudomonadati</taxon>
        <taxon>Pseudomonadota</taxon>
        <taxon>Gammaproteobacteria</taxon>
        <taxon>Pseudomonadales</taxon>
        <taxon>Pseudomonadaceae</taxon>
        <taxon>Pseudomonas</taxon>
    </lineage>
</organism>
<proteinExistence type="predicted"/>
<accession>A0A7X1G9C5</accession>
<comment type="caution">
    <text evidence="2">The sequence shown here is derived from an EMBL/GenBank/DDBJ whole genome shotgun (WGS) entry which is preliminary data.</text>
</comment>
<dbReference type="Pfam" id="PF13400">
    <property type="entry name" value="Tad"/>
    <property type="match status" value="1"/>
</dbReference>
<gene>
    <name evidence="2" type="ORF">H7995_00465</name>
</gene>
<dbReference type="InterPro" id="IPR028087">
    <property type="entry name" value="Tad_N"/>
</dbReference>
<keyword evidence="3" id="KW-1185">Reference proteome</keyword>
<evidence type="ECO:0000313" key="2">
    <source>
        <dbReference type="EMBL" id="MBC2688264.1"/>
    </source>
</evidence>
<reference evidence="2 3" key="1">
    <citation type="submission" date="2020-08" db="EMBL/GenBank/DDBJ databases">
        <title>Pseudomonas sp. nov.</title>
        <authorList>
            <person name="Gieschler S."/>
            <person name="Fiedler G."/>
            <person name="Brinks E."/>
            <person name="Boehnlein C."/>
            <person name="Franz C.M.A.P."/>
            <person name="Kabisch J."/>
        </authorList>
    </citation>
    <scope>NUCLEOTIDE SEQUENCE [LARGE SCALE GENOMIC DNA]</scope>
    <source>
        <strain evidence="2 3">MBT-1</strain>
    </source>
</reference>
<evidence type="ECO:0000313" key="3">
    <source>
        <dbReference type="Proteomes" id="UP000526003"/>
    </source>
</evidence>
<protein>
    <recommendedName>
        <fullName evidence="1">Putative Flp pilus-assembly TadG-like N-terminal domain-containing protein</fullName>
    </recommendedName>
</protein>
<dbReference type="Proteomes" id="UP000526003">
    <property type="component" value="Unassembled WGS sequence"/>
</dbReference>
<dbReference type="EMBL" id="JACMYG010000001">
    <property type="protein sequence ID" value="MBC2688264.1"/>
    <property type="molecule type" value="Genomic_DNA"/>
</dbReference>
<feature type="domain" description="Putative Flp pilus-assembly TadG-like N-terminal" evidence="1">
    <location>
        <begin position="15"/>
        <end position="61"/>
    </location>
</feature>
<evidence type="ECO:0000259" key="1">
    <source>
        <dbReference type="Pfam" id="PF13400"/>
    </source>
</evidence>